<gene>
    <name evidence="3" type="ORF">GCM10010994_26140</name>
</gene>
<feature type="compositionally biased region" description="Gly residues" evidence="1">
    <location>
        <begin position="1"/>
        <end position="10"/>
    </location>
</feature>
<dbReference type="Pfam" id="PF08818">
    <property type="entry name" value="DUF1801"/>
    <property type="match status" value="1"/>
</dbReference>
<dbReference type="Proteomes" id="UP000637002">
    <property type="component" value="Unassembled WGS sequence"/>
</dbReference>
<dbReference type="Gene3D" id="3.90.1150.200">
    <property type="match status" value="1"/>
</dbReference>
<evidence type="ECO:0000256" key="1">
    <source>
        <dbReference type="SAM" id="MobiDB-lite"/>
    </source>
</evidence>
<evidence type="ECO:0000259" key="2">
    <source>
        <dbReference type="Pfam" id="PF08818"/>
    </source>
</evidence>
<dbReference type="SUPFAM" id="SSF159888">
    <property type="entry name" value="YdhG-like"/>
    <property type="match status" value="1"/>
</dbReference>
<reference evidence="3" key="2">
    <citation type="submission" date="2020-09" db="EMBL/GenBank/DDBJ databases">
        <authorList>
            <person name="Sun Q."/>
            <person name="Zhou Y."/>
        </authorList>
    </citation>
    <scope>NUCLEOTIDE SEQUENCE</scope>
    <source>
        <strain evidence="3">CGMCC 1.12919</strain>
    </source>
</reference>
<proteinExistence type="predicted"/>
<accession>A0A916UB06</accession>
<organism evidence="3 4">
    <name type="scientific">Chelatococcus reniformis</name>
    <dbReference type="NCBI Taxonomy" id="1494448"/>
    <lineage>
        <taxon>Bacteria</taxon>
        <taxon>Pseudomonadati</taxon>
        <taxon>Pseudomonadota</taxon>
        <taxon>Alphaproteobacteria</taxon>
        <taxon>Hyphomicrobiales</taxon>
        <taxon>Chelatococcaceae</taxon>
        <taxon>Chelatococcus</taxon>
    </lineage>
</organism>
<name>A0A916UB06_9HYPH</name>
<reference evidence="3" key="1">
    <citation type="journal article" date="2014" name="Int. J. Syst. Evol. Microbiol.">
        <title>Complete genome sequence of Corynebacterium casei LMG S-19264T (=DSM 44701T), isolated from a smear-ripened cheese.</title>
        <authorList>
            <consortium name="US DOE Joint Genome Institute (JGI-PGF)"/>
            <person name="Walter F."/>
            <person name="Albersmeier A."/>
            <person name="Kalinowski J."/>
            <person name="Ruckert C."/>
        </authorList>
    </citation>
    <scope>NUCLEOTIDE SEQUENCE</scope>
    <source>
        <strain evidence="3">CGMCC 1.12919</strain>
    </source>
</reference>
<evidence type="ECO:0000313" key="4">
    <source>
        <dbReference type="Proteomes" id="UP000637002"/>
    </source>
</evidence>
<feature type="domain" description="YdhG-like" evidence="2">
    <location>
        <begin position="61"/>
        <end position="151"/>
    </location>
</feature>
<dbReference type="EMBL" id="BMGG01000004">
    <property type="protein sequence ID" value="GGC66323.1"/>
    <property type="molecule type" value="Genomic_DNA"/>
</dbReference>
<dbReference type="AlphaFoldDB" id="A0A916UB06"/>
<comment type="caution">
    <text evidence="3">The sequence shown here is derived from an EMBL/GenBank/DDBJ whole genome shotgun (WGS) entry which is preliminary data.</text>
</comment>
<dbReference type="InterPro" id="IPR014922">
    <property type="entry name" value="YdhG-like"/>
</dbReference>
<keyword evidence="4" id="KW-1185">Reference proteome</keyword>
<sequence>MDGIGLGGSARSGSRSAETHSGVKNFSAPFVAFGHAEMHTVMMTKKDNHDAYIAAAPEQFRAILGQLRAQLSRALPDAEEVIKYDMPGFQIEETIIAGYAAFSNQCGLYVDPGAIAAHADEIASLKLKASKTGVTFSLSKPITDELVEKLATSSRGKKGF</sequence>
<protein>
    <recommendedName>
        <fullName evidence="2">YdhG-like domain-containing protein</fullName>
    </recommendedName>
</protein>
<evidence type="ECO:0000313" key="3">
    <source>
        <dbReference type="EMBL" id="GGC66323.1"/>
    </source>
</evidence>
<feature type="region of interest" description="Disordered" evidence="1">
    <location>
        <begin position="1"/>
        <end position="21"/>
    </location>
</feature>